<accession>A0ABQ2THJ7</accession>
<reference evidence="2" key="1">
    <citation type="journal article" date="2019" name="Int. J. Syst. Evol. Microbiol.">
        <title>The Global Catalogue of Microorganisms (GCM) 10K type strain sequencing project: providing services to taxonomists for standard genome sequencing and annotation.</title>
        <authorList>
            <consortium name="The Broad Institute Genomics Platform"/>
            <consortium name="The Broad Institute Genome Sequencing Center for Infectious Disease"/>
            <person name="Wu L."/>
            <person name="Ma J."/>
        </authorList>
    </citation>
    <scope>NUCLEOTIDE SEQUENCE [LARGE SCALE GENOMIC DNA]</scope>
    <source>
        <strain evidence="2">JCM 4350</strain>
    </source>
</reference>
<comment type="caution">
    <text evidence="1">The sequence shown here is derived from an EMBL/GenBank/DDBJ whole genome shotgun (WGS) entry which is preliminary data.</text>
</comment>
<keyword evidence="2" id="KW-1185">Reference proteome</keyword>
<evidence type="ECO:0000313" key="2">
    <source>
        <dbReference type="Proteomes" id="UP000659767"/>
    </source>
</evidence>
<protein>
    <submittedName>
        <fullName evidence="1">Uncharacterized protein</fullName>
    </submittedName>
</protein>
<name>A0ABQ2THJ7_STRBA</name>
<organism evidence="1 2">
    <name type="scientific">Streptomyces badius</name>
    <dbReference type="NCBI Taxonomy" id="1941"/>
    <lineage>
        <taxon>Bacteria</taxon>
        <taxon>Bacillati</taxon>
        <taxon>Actinomycetota</taxon>
        <taxon>Actinomycetes</taxon>
        <taxon>Kitasatosporales</taxon>
        <taxon>Streptomycetaceae</taxon>
        <taxon>Streptomyces</taxon>
    </lineage>
</organism>
<evidence type="ECO:0000313" key="1">
    <source>
        <dbReference type="EMBL" id="GGS69257.1"/>
    </source>
</evidence>
<dbReference type="Proteomes" id="UP000659767">
    <property type="component" value="Unassembled WGS sequence"/>
</dbReference>
<sequence>MRLAADGLLGLLVEEDHGTAGVDQFGGGHEPGESCPDHDHISVVRHGFHPVGEGRAGDKLPVRQILDTGRCHVNRPAAVG</sequence>
<dbReference type="EMBL" id="BMSZ01000015">
    <property type="protein sequence ID" value="GGS69257.1"/>
    <property type="molecule type" value="Genomic_DNA"/>
</dbReference>
<gene>
    <name evidence="1" type="ORF">GCM10010253_50160</name>
</gene>
<proteinExistence type="predicted"/>